<feature type="region of interest" description="Disordered" evidence="1">
    <location>
        <begin position="162"/>
        <end position="185"/>
    </location>
</feature>
<keyword evidence="2" id="KW-1133">Transmembrane helix</keyword>
<dbReference type="RefSeq" id="XP_033530150.1">
    <property type="nucleotide sequence ID" value="XM_033680332.1"/>
</dbReference>
<gene>
    <name evidence="4 6" type="ORF">P152DRAFT_462386</name>
</gene>
<reference evidence="6" key="3">
    <citation type="submission" date="2025-04" db="UniProtKB">
        <authorList>
            <consortium name="RefSeq"/>
        </authorList>
    </citation>
    <scope>IDENTIFICATION</scope>
    <source>
        <strain evidence="6">CBS 781.70</strain>
    </source>
</reference>
<reference evidence="6" key="2">
    <citation type="submission" date="2020-04" db="EMBL/GenBank/DDBJ databases">
        <authorList>
            <consortium name="NCBI Genome Project"/>
        </authorList>
    </citation>
    <scope>NUCLEOTIDE SEQUENCE</scope>
    <source>
        <strain evidence="6">CBS 781.70</strain>
    </source>
</reference>
<feature type="chain" id="PRO_5044631548" description="Mid2 domain-containing protein" evidence="3">
    <location>
        <begin position="26"/>
        <end position="288"/>
    </location>
</feature>
<feature type="signal peptide" evidence="3">
    <location>
        <begin position="1"/>
        <end position="25"/>
    </location>
</feature>
<organism evidence="4">
    <name type="scientific">Eremomyces bilateralis CBS 781.70</name>
    <dbReference type="NCBI Taxonomy" id="1392243"/>
    <lineage>
        <taxon>Eukaryota</taxon>
        <taxon>Fungi</taxon>
        <taxon>Dikarya</taxon>
        <taxon>Ascomycota</taxon>
        <taxon>Pezizomycotina</taxon>
        <taxon>Dothideomycetes</taxon>
        <taxon>Dothideomycetes incertae sedis</taxon>
        <taxon>Eremomycetales</taxon>
        <taxon>Eremomycetaceae</taxon>
        <taxon>Eremomyces</taxon>
    </lineage>
</organism>
<evidence type="ECO:0000313" key="5">
    <source>
        <dbReference type="Proteomes" id="UP000504638"/>
    </source>
</evidence>
<dbReference type="OrthoDB" id="5215637at2759"/>
<keyword evidence="5" id="KW-1185">Reference proteome</keyword>
<evidence type="ECO:0000256" key="3">
    <source>
        <dbReference type="SAM" id="SignalP"/>
    </source>
</evidence>
<evidence type="ECO:0000256" key="2">
    <source>
        <dbReference type="SAM" id="Phobius"/>
    </source>
</evidence>
<dbReference type="EMBL" id="ML975182">
    <property type="protein sequence ID" value="KAF1808519.1"/>
    <property type="molecule type" value="Genomic_DNA"/>
</dbReference>
<keyword evidence="2" id="KW-0812">Transmembrane</keyword>
<feature type="transmembrane region" description="Helical" evidence="2">
    <location>
        <begin position="195"/>
        <end position="217"/>
    </location>
</feature>
<reference evidence="4 6" key="1">
    <citation type="submission" date="2020-01" db="EMBL/GenBank/DDBJ databases">
        <authorList>
            <consortium name="DOE Joint Genome Institute"/>
            <person name="Haridas S."/>
            <person name="Albert R."/>
            <person name="Binder M."/>
            <person name="Bloem J."/>
            <person name="Labutti K."/>
            <person name="Salamov A."/>
            <person name="Andreopoulos B."/>
            <person name="Baker S.E."/>
            <person name="Barry K."/>
            <person name="Bills G."/>
            <person name="Bluhm B.H."/>
            <person name="Cannon C."/>
            <person name="Castanera R."/>
            <person name="Culley D.E."/>
            <person name="Daum C."/>
            <person name="Ezra D."/>
            <person name="Gonzalez J.B."/>
            <person name="Henrissat B."/>
            <person name="Kuo A."/>
            <person name="Liang C."/>
            <person name="Lipzen A."/>
            <person name="Lutzoni F."/>
            <person name="Magnuson J."/>
            <person name="Mondo S."/>
            <person name="Nolan M."/>
            <person name="Ohm R."/>
            <person name="Pangilinan J."/>
            <person name="Park H.-J."/>
            <person name="Ramirez L."/>
            <person name="Alfaro M."/>
            <person name="Sun H."/>
            <person name="Tritt A."/>
            <person name="Yoshinaga Y."/>
            <person name="Zwiers L.-H."/>
            <person name="Turgeon B.G."/>
            <person name="Goodwin S.B."/>
            <person name="Spatafora J.W."/>
            <person name="Crous P.W."/>
            <person name="Grigoriev I.V."/>
        </authorList>
    </citation>
    <scope>NUCLEOTIDE SEQUENCE</scope>
    <source>
        <strain evidence="4 6">CBS 781.70</strain>
    </source>
</reference>
<keyword evidence="2" id="KW-0472">Membrane</keyword>
<dbReference type="AlphaFoldDB" id="A0A6G1FS65"/>
<evidence type="ECO:0000313" key="6">
    <source>
        <dbReference type="RefSeq" id="XP_033530150.1"/>
    </source>
</evidence>
<sequence length="288" mass="30656">MFKPLNILLRLLSISPFVVITSVNGECFGANGQPRDPINMQPCDPSAKYSACCATAQIGPDVCRTTGLCQPIRYTYPGLVFQNGCTDPTGKSPECPSFCNPVAPVFGKRAMGYAIEPCKRGVWCCRDPSDKESCCQNRSLLITDGDIGRLFLSEIKTIGNAGNNTYPTSDSTSNSSPAPSGGSYAPEKCSNTATLGVGISLGIGLAIALGAIARMAWQQAVDKRKLEKQKRGLTPISQHLPVHELGIIGPQATKLGQRIRGPQPAELEARDGCEDIDVNTQIPNEQAG</sequence>
<feature type="compositionally biased region" description="Low complexity" evidence="1">
    <location>
        <begin position="163"/>
        <end position="185"/>
    </location>
</feature>
<keyword evidence="3" id="KW-0732">Signal</keyword>
<evidence type="ECO:0000256" key="1">
    <source>
        <dbReference type="SAM" id="MobiDB-lite"/>
    </source>
</evidence>
<proteinExistence type="predicted"/>
<evidence type="ECO:0008006" key="7">
    <source>
        <dbReference type="Google" id="ProtNLM"/>
    </source>
</evidence>
<dbReference type="Proteomes" id="UP000504638">
    <property type="component" value="Unplaced"/>
</dbReference>
<accession>A0A6G1FS65</accession>
<protein>
    <recommendedName>
        <fullName evidence="7">Mid2 domain-containing protein</fullName>
    </recommendedName>
</protein>
<evidence type="ECO:0000313" key="4">
    <source>
        <dbReference type="EMBL" id="KAF1808519.1"/>
    </source>
</evidence>
<name>A0A6G1FS65_9PEZI</name>
<dbReference type="GeneID" id="54420902"/>